<gene>
    <name evidence="1" type="ORF">D910_00728</name>
</gene>
<dbReference type="Proteomes" id="UP000030742">
    <property type="component" value="Unassembled WGS sequence"/>
</dbReference>
<dbReference type="AlphaFoldDB" id="U4US87"/>
<organism evidence="1 2">
    <name type="scientific">Dendroctonus ponderosae</name>
    <name type="common">Mountain pine beetle</name>
    <dbReference type="NCBI Taxonomy" id="77166"/>
    <lineage>
        <taxon>Eukaryota</taxon>
        <taxon>Metazoa</taxon>
        <taxon>Ecdysozoa</taxon>
        <taxon>Arthropoda</taxon>
        <taxon>Hexapoda</taxon>
        <taxon>Insecta</taxon>
        <taxon>Pterygota</taxon>
        <taxon>Neoptera</taxon>
        <taxon>Endopterygota</taxon>
        <taxon>Coleoptera</taxon>
        <taxon>Polyphaga</taxon>
        <taxon>Cucujiformia</taxon>
        <taxon>Curculionidae</taxon>
        <taxon>Scolytinae</taxon>
        <taxon>Dendroctonus</taxon>
    </lineage>
</organism>
<protein>
    <submittedName>
        <fullName evidence="1">Uncharacterized protein</fullName>
    </submittedName>
</protein>
<proteinExistence type="predicted"/>
<reference evidence="1 2" key="1">
    <citation type="journal article" date="2013" name="Genome Biol.">
        <title>Draft genome of the mountain pine beetle, Dendroctonus ponderosae Hopkins, a major forest pest.</title>
        <authorList>
            <person name="Keeling C.I."/>
            <person name="Yuen M.M."/>
            <person name="Liao N.Y."/>
            <person name="Docking T.R."/>
            <person name="Chan S.K."/>
            <person name="Taylor G.A."/>
            <person name="Palmquist D.L."/>
            <person name="Jackman S.D."/>
            <person name="Nguyen A."/>
            <person name="Li M."/>
            <person name="Henderson H."/>
            <person name="Janes J.K."/>
            <person name="Zhao Y."/>
            <person name="Pandoh P."/>
            <person name="Moore R."/>
            <person name="Sperling F.A."/>
            <person name="Huber D.P."/>
            <person name="Birol I."/>
            <person name="Jones S.J."/>
            <person name="Bohlmann J."/>
        </authorList>
    </citation>
    <scope>NUCLEOTIDE SEQUENCE</scope>
</reference>
<evidence type="ECO:0000313" key="2">
    <source>
        <dbReference type="Proteomes" id="UP000030742"/>
    </source>
</evidence>
<dbReference type="EMBL" id="KI209081">
    <property type="protein sequence ID" value="ERL95977.1"/>
    <property type="molecule type" value="Genomic_DNA"/>
</dbReference>
<sequence length="205" mass="23080">MENSAKEPLQSNAITGVNDNLSTSVVSNRIIVKAMVHNNANGEKEAAIISSTPIEKSIHNCETYIAARCEPNDLSPDKCDIYLLNKSESSTPEVSTSYSDHYDWPEINVEDTKREKIRIIRNIALKSKSPKNCITQPQKRMRLDDEIFPPFDEIILSPPKEFQDAECSVHVKDVGFSLIKQILDLIDNNQFDTLTKIETFVAALK</sequence>
<name>U4US87_DENPD</name>
<evidence type="ECO:0000313" key="1">
    <source>
        <dbReference type="EMBL" id="ERL95977.1"/>
    </source>
</evidence>
<accession>U4US87</accession>